<dbReference type="EMBL" id="JH992993">
    <property type="protein sequence ID" value="EKX46710.1"/>
    <property type="molecule type" value="Genomic_DNA"/>
</dbReference>
<sequence length="271" mass="30502">MQLPLQKVRPIEEQVTLAETTSSRIHQKEEVSVESEGTRLLSGMATVLFLAGYALTHAGHMTYLQLHLFLVLPELWMRFSRPRPLSWAADSVRKVGYMSIFPLALAAITFSSAWDNFIFSKGVFTFDKGSMLGTIGAMPVEEWIWFVDHTTLASIVTLSMLRPRSQDELVAWVDAEPAKRSAVDYGMVLGCLLMSLGGLNFLASENEHLLFLGVCMFFFPPVLALQWWFGLRLFSQRPLEWLGAVGMTSSYVIGLDSWAMREGIWHLSEST</sequence>
<evidence type="ECO:0008006" key="5">
    <source>
        <dbReference type="Google" id="ProtNLM"/>
    </source>
</evidence>
<dbReference type="OrthoDB" id="6600518at2759"/>
<feature type="transmembrane region" description="Helical" evidence="1">
    <location>
        <begin position="241"/>
        <end position="260"/>
    </location>
</feature>
<dbReference type="KEGG" id="gtt:GUITHDRAFT_107488"/>
<dbReference type="RefSeq" id="XP_005833690.1">
    <property type="nucleotide sequence ID" value="XM_005833633.1"/>
</dbReference>
<dbReference type="AlphaFoldDB" id="L1JF37"/>
<dbReference type="HOGENOM" id="CLU_1028361_0_0_1"/>
<reference evidence="2 4" key="1">
    <citation type="journal article" date="2012" name="Nature">
        <title>Algal genomes reveal evolutionary mosaicism and the fate of nucleomorphs.</title>
        <authorList>
            <consortium name="DOE Joint Genome Institute"/>
            <person name="Curtis B.A."/>
            <person name="Tanifuji G."/>
            <person name="Burki F."/>
            <person name="Gruber A."/>
            <person name="Irimia M."/>
            <person name="Maruyama S."/>
            <person name="Arias M.C."/>
            <person name="Ball S.G."/>
            <person name="Gile G.H."/>
            <person name="Hirakawa Y."/>
            <person name="Hopkins J.F."/>
            <person name="Kuo A."/>
            <person name="Rensing S.A."/>
            <person name="Schmutz J."/>
            <person name="Symeonidi A."/>
            <person name="Elias M."/>
            <person name="Eveleigh R.J."/>
            <person name="Herman E.K."/>
            <person name="Klute M.J."/>
            <person name="Nakayama T."/>
            <person name="Obornik M."/>
            <person name="Reyes-Prieto A."/>
            <person name="Armbrust E.V."/>
            <person name="Aves S.J."/>
            <person name="Beiko R.G."/>
            <person name="Coutinho P."/>
            <person name="Dacks J.B."/>
            <person name="Durnford D.G."/>
            <person name="Fast N.M."/>
            <person name="Green B.R."/>
            <person name="Grisdale C.J."/>
            <person name="Hempel F."/>
            <person name="Henrissat B."/>
            <person name="Hoppner M.P."/>
            <person name="Ishida K."/>
            <person name="Kim E."/>
            <person name="Koreny L."/>
            <person name="Kroth P.G."/>
            <person name="Liu Y."/>
            <person name="Malik S.B."/>
            <person name="Maier U.G."/>
            <person name="McRose D."/>
            <person name="Mock T."/>
            <person name="Neilson J.A."/>
            <person name="Onodera N.T."/>
            <person name="Poole A.M."/>
            <person name="Pritham E.J."/>
            <person name="Richards T.A."/>
            <person name="Rocap G."/>
            <person name="Roy S.W."/>
            <person name="Sarai C."/>
            <person name="Schaack S."/>
            <person name="Shirato S."/>
            <person name="Slamovits C.H."/>
            <person name="Spencer D.F."/>
            <person name="Suzuki S."/>
            <person name="Worden A.Z."/>
            <person name="Zauner S."/>
            <person name="Barry K."/>
            <person name="Bell C."/>
            <person name="Bharti A.K."/>
            <person name="Crow J.A."/>
            <person name="Grimwood J."/>
            <person name="Kramer R."/>
            <person name="Lindquist E."/>
            <person name="Lucas S."/>
            <person name="Salamov A."/>
            <person name="McFadden G.I."/>
            <person name="Lane C.E."/>
            <person name="Keeling P.J."/>
            <person name="Gray M.W."/>
            <person name="Grigoriev I.V."/>
            <person name="Archibald J.M."/>
        </authorList>
    </citation>
    <scope>NUCLEOTIDE SEQUENCE</scope>
    <source>
        <strain evidence="2 4">CCMP2712</strain>
    </source>
</reference>
<organism evidence="2">
    <name type="scientific">Guillardia theta (strain CCMP2712)</name>
    <name type="common">Cryptophyte</name>
    <dbReference type="NCBI Taxonomy" id="905079"/>
    <lineage>
        <taxon>Eukaryota</taxon>
        <taxon>Cryptophyceae</taxon>
        <taxon>Pyrenomonadales</taxon>
        <taxon>Geminigeraceae</taxon>
        <taxon>Guillardia</taxon>
    </lineage>
</organism>
<dbReference type="GeneID" id="17303378"/>
<feature type="transmembrane region" description="Helical" evidence="1">
    <location>
        <begin position="100"/>
        <end position="123"/>
    </location>
</feature>
<feature type="transmembrane region" description="Helical" evidence="1">
    <location>
        <begin position="209"/>
        <end position="229"/>
    </location>
</feature>
<proteinExistence type="predicted"/>
<evidence type="ECO:0000256" key="1">
    <source>
        <dbReference type="SAM" id="Phobius"/>
    </source>
</evidence>
<evidence type="ECO:0000313" key="3">
    <source>
        <dbReference type="EnsemblProtists" id="EKX46710"/>
    </source>
</evidence>
<evidence type="ECO:0000313" key="2">
    <source>
        <dbReference type="EMBL" id="EKX46710.1"/>
    </source>
</evidence>
<dbReference type="Proteomes" id="UP000011087">
    <property type="component" value="Unassembled WGS sequence"/>
</dbReference>
<accession>L1JF37</accession>
<keyword evidence="1" id="KW-0472">Membrane</keyword>
<gene>
    <name evidence="2" type="ORF">GUITHDRAFT_107488</name>
</gene>
<name>L1JF37_GUITC</name>
<reference evidence="3" key="3">
    <citation type="submission" date="2016-03" db="UniProtKB">
        <authorList>
            <consortium name="EnsemblProtists"/>
        </authorList>
    </citation>
    <scope>IDENTIFICATION</scope>
</reference>
<protein>
    <recommendedName>
        <fullName evidence="5">Lycopene cyclase domain-containing protein</fullName>
    </recommendedName>
</protein>
<keyword evidence="1" id="KW-1133">Transmembrane helix</keyword>
<feature type="transmembrane region" description="Helical" evidence="1">
    <location>
        <begin position="182"/>
        <end position="203"/>
    </location>
</feature>
<reference evidence="4" key="2">
    <citation type="submission" date="2012-11" db="EMBL/GenBank/DDBJ databases">
        <authorList>
            <person name="Kuo A."/>
            <person name="Curtis B.A."/>
            <person name="Tanifuji G."/>
            <person name="Burki F."/>
            <person name="Gruber A."/>
            <person name="Irimia M."/>
            <person name="Maruyama S."/>
            <person name="Arias M.C."/>
            <person name="Ball S.G."/>
            <person name="Gile G.H."/>
            <person name="Hirakawa Y."/>
            <person name="Hopkins J.F."/>
            <person name="Rensing S.A."/>
            <person name="Schmutz J."/>
            <person name="Symeonidi A."/>
            <person name="Elias M."/>
            <person name="Eveleigh R.J."/>
            <person name="Herman E.K."/>
            <person name="Klute M.J."/>
            <person name="Nakayama T."/>
            <person name="Obornik M."/>
            <person name="Reyes-Prieto A."/>
            <person name="Armbrust E.V."/>
            <person name="Aves S.J."/>
            <person name="Beiko R.G."/>
            <person name="Coutinho P."/>
            <person name="Dacks J.B."/>
            <person name="Durnford D.G."/>
            <person name="Fast N.M."/>
            <person name="Green B.R."/>
            <person name="Grisdale C."/>
            <person name="Hempe F."/>
            <person name="Henrissat B."/>
            <person name="Hoppner M.P."/>
            <person name="Ishida K.-I."/>
            <person name="Kim E."/>
            <person name="Koreny L."/>
            <person name="Kroth P.G."/>
            <person name="Liu Y."/>
            <person name="Malik S.-B."/>
            <person name="Maier U.G."/>
            <person name="McRose D."/>
            <person name="Mock T."/>
            <person name="Neilson J.A."/>
            <person name="Onodera N.T."/>
            <person name="Poole A.M."/>
            <person name="Pritham E.J."/>
            <person name="Richards T.A."/>
            <person name="Rocap G."/>
            <person name="Roy S.W."/>
            <person name="Sarai C."/>
            <person name="Schaack S."/>
            <person name="Shirato S."/>
            <person name="Slamovits C.H."/>
            <person name="Spencer D.F."/>
            <person name="Suzuki S."/>
            <person name="Worden A.Z."/>
            <person name="Zauner S."/>
            <person name="Barry K."/>
            <person name="Bell C."/>
            <person name="Bharti A.K."/>
            <person name="Crow J.A."/>
            <person name="Grimwood J."/>
            <person name="Kramer R."/>
            <person name="Lindquist E."/>
            <person name="Lucas S."/>
            <person name="Salamov A."/>
            <person name="McFadden G.I."/>
            <person name="Lane C.E."/>
            <person name="Keeling P.J."/>
            <person name="Gray M.W."/>
            <person name="Grigoriev I.V."/>
            <person name="Archibald J.M."/>
        </authorList>
    </citation>
    <scope>NUCLEOTIDE SEQUENCE</scope>
    <source>
        <strain evidence="4">CCMP2712</strain>
    </source>
</reference>
<dbReference type="PaxDb" id="55529-EKX46710"/>
<keyword evidence="1" id="KW-0812">Transmembrane</keyword>
<keyword evidence="4" id="KW-1185">Reference proteome</keyword>
<dbReference type="EnsemblProtists" id="EKX46710">
    <property type="protein sequence ID" value="EKX46710"/>
    <property type="gene ID" value="GUITHDRAFT_107488"/>
</dbReference>
<evidence type="ECO:0000313" key="4">
    <source>
        <dbReference type="Proteomes" id="UP000011087"/>
    </source>
</evidence>
<dbReference type="OMA" id="DRIAIEW"/>